<reference evidence="1 2" key="1">
    <citation type="journal article" date="2011" name="Genome Biol.">
        <title>Comparative genome sequence analysis underscores mycoparasitism as the ancestral life style of Trichoderma.</title>
        <authorList>
            <person name="Kubicek C.P."/>
            <person name="Herrera-Estrella A."/>
            <person name="Seidl-Seiboth V."/>
            <person name="Martinez D.A."/>
            <person name="Druzhinina I.S."/>
            <person name="Thon M."/>
            <person name="Zeilinger S."/>
            <person name="Casas-Flores S."/>
            <person name="Horwitz B.A."/>
            <person name="Mukherjee P.K."/>
            <person name="Mukherjee M."/>
            <person name="Kredics L."/>
            <person name="Alcaraz L.D."/>
            <person name="Aerts A."/>
            <person name="Antal Z."/>
            <person name="Atanasova L."/>
            <person name="Cervantes-Badillo M.G."/>
            <person name="Challacombe J."/>
            <person name="Chertkov O."/>
            <person name="McCluskey K."/>
            <person name="Coulpier F."/>
            <person name="Deshpande N."/>
            <person name="von Doehren H."/>
            <person name="Ebbole D.J."/>
            <person name="Esquivel-Naranjo E.U."/>
            <person name="Fekete E."/>
            <person name="Flipphi M."/>
            <person name="Glaser F."/>
            <person name="Gomez-Rodriguez E.Y."/>
            <person name="Gruber S."/>
            <person name="Han C."/>
            <person name="Henrissat B."/>
            <person name="Hermosa R."/>
            <person name="Hernandez-Onate M."/>
            <person name="Karaffa L."/>
            <person name="Kosti I."/>
            <person name="Le Crom S."/>
            <person name="Lindquist E."/>
            <person name="Lucas S."/>
            <person name="Luebeck M."/>
            <person name="Luebeck P.S."/>
            <person name="Margeot A."/>
            <person name="Metz B."/>
            <person name="Misra M."/>
            <person name="Nevalainen H."/>
            <person name="Omann M."/>
            <person name="Packer N."/>
            <person name="Perrone G."/>
            <person name="Uresti-Rivera E.E."/>
            <person name="Salamov A."/>
            <person name="Schmoll M."/>
            <person name="Seiboth B."/>
            <person name="Shapiro H."/>
            <person name="Sukno S."/>
            <person name="Tamayo-Ramos J.A."/>
            <person name="Tisch D."/>
            <person name="Wiest A."/>
            <person name="Wilkinson H.H."/>
            <person name="Zhang M."/>
            <person name="Coutinho P.M."/>
            <person name="Kenerley C.M."/>
            <person name="Monte E."/>
            <person name="Baker S.E."/>
            <person name="Grigoriev I.V."/>
        </authorList>
    </citation>
    <scope>NUCLEOTIDE SEQUENCE [LARGE SCALE GENOMIC DNA]</scope>
    <source>
        <strain evidence="2">ATCC 20476 / IMI 206040</strain>
    </source>
</reference>
<sequence>MARGIIDAVEASLAIGLNHSVDSLLWTKVPGGSFIRRQRFFSFPVSALGI</sequence>
<name>G9NDX7_HYPAI</name>
<evidence type="ECO:0000313" key="2">
    <source>
        <dbReference type="Proteomes" id="UP000005426"/>
    </source>
</evidence>
<dbReference type="Proteomes" id="UP000005426">
    <property type="component" value="Unassembled WGS sequence"/>
</dbReference>
<protein>
    <submittedName>
        <fullName evidence="1">Uncharacterized protein</fullName>
    </submittedName>
</protein>
<dbReference type="EMBL" id="ABDG02000009">
    <property type="protein sequence ID" value="EHK51147.1"/>
    <property type="molecule type" value="Genomic_DNA"/>
</dbReference>
<keyword evidence="2" id="KW-1185">Reference proteome</keyword>
<dbReference type="AlphaFoldDB" id="G9NDX7"/>
<accession>G9NDX7</accession>
<gene>
    <name evidence="1" type="ORF">TRIATDRAFT_232203</name>
</gene>
<organism evidence="1 2">
    <name type="scientific">Hypocrea atroviridis (strain ATCC 20476 / IMI 206040)</name>
    <name type="common">Trichoderma atroviride</name>
    <dbReference type="NCBI Taxonomy" id="452589"/>
    <lineage>
        <taxon>Eukaryota</taxon>
        <taxon>Fungi</taxon>
        <taxon>Dikarya</taxon>
        <taxon>Ascomycota</taxon>
        <taxon>Pezizomycotina</taxon>
        <taxon>Sordariomycetes</taxon>
        <taxon>Hypocreomycetidae</taxon>
        <taxon>Hypocreales</taxon>
        <taxon>Hypocreaceae</taxon>
        <taxon>Trichoderma</taxon>
    </lineage>
</organism>
<dbReference type="HOGENOM" id="CLU_3125250_0_0_1"/>
<proteinExistence type="predicted"/>
<comment type="caution">
    <text evidence="1">The sequence shown here is derived from an EMBL/GenBank/DDBJ whole genome shotgun (WGS) entry which is preliminary data.</text>
</comment>
<evidence type="ECO:0000313" key="1">
    <source>
        <dbReference type="EMBL" id="EHK51147.1"/>
    </source>
</evidence>